<dbReference type="NCBIfam" id="TIGR01499">
    <property type="entry name" value="folC"/>
    <property type="match status" value="1"/>
</dbReference>
<dbReference type="InterPro" id="IPR013221">
    <property type="entry name" value="Mur_ligase_cen"/>
</dbReference>
<dbReference type="Pfam" id="PF08245">
    <property type="entry name" value="Mur_ligase_M"/>
    <property type="match status" value="1"/>
</dbReference>
<evidence type="ECO:0000256" key="14">
    <source>
        <dbReference type="ARBA" id="ARBA00022842"/>
    </source>
</evidence>
<dbReference type="Proteomes" id="UP000003374">
    <property type="component" value="Unassembled WGS sequence"/>
</dbReference>
<evidence type="ECO:0000256" key="11">
    <source>
        <dbReference type="ARBA" id="ARBA00022723"/>
    </source>
</evidence>
<evidence type="ECO:0000256" key="13">
    <source>
        <dbReference type="ARBA" id="ARBA00022840"/>
    </source>
</evidence>
<keyword evidence="14" id="KW-0460">Magnesium</keyword>
<evidence type="ECO:0000256" key="21">
    <source>
        <dbReference type="ARBA" id="ARBA00049035"/>
    </source>
</evidence>
<comment type="cofactor">
    <cofactor evidence="1">
        <name>Mg(2+)</name>
        <dbReference type="ChEBI" id="CHEBI:18420"/>
    </cofactor>
</comment>
<evidence type="ECO:0000256" key="1">
    <source>
        <dbReference type="ARBA" id="ARBA00001946"/>
    </source>
</evidence>
<dbReference type="SUPFAM" id="SSF53244">
    <property type="entry name" value="MurD-like peptide ligases, peptide-binding domain"/>
    <property type="match status" value="1"/>
</dbReference>
<evidence type="ECO:0000259" key="24">
    <source>
        <dbReference type="Pfam" id="PF02875"/>
    </source>
</evidence>
<dbReference type="PANTHER" id="PTHR11136">
    <property type="entry name" value="FOLYLPOLYGLUTAMATE SYNTHASE-RELATED"/>
    <property type="match status" value="1"/>
</dbReference>
<dbReference type="AlphaFoldDB" id="A4BRV9"/>
<evidence type="ECO:0000256" key="15">
    <source>
        <dbReference type="ARBA" id="ARBA00022909"/>
    </source>
</evidence>
<comment type="caution">
    <text evidence="26">The sequence shown here is derived from an EMBL/GenBank/DDBJ whole genome shotgun (WGS) entry which is preliminary data.</text>
</comment>
<dbReference type="GO" id="GO:0005737">
    <property type="term" value="C:cytoplasm"/>
    <property type="evidence" value="ECO:0007669"/>
    <property type="project" value="TreeGrafter"/>
</dbReference>
<dbReference type="GO" id="GO:0046656">
    <property type="term" value="P:folic acid biosynthetic process"/>
    <property type="evidence" value="ECO:0007669"/>
    <property type="project" value="UniProtKB-KW"/>
</dbReference>
<evidence type="ECO:0000256" key="17">
    <source>
        <dbReference type="ARBA" id="ARBA00030592"/>
    </source>
</evidence>
<evidence type="ECO:0000256" key="5">
    <source>
        <dbReference type="ARBA" id="ARBA00008276"/>
    </source>
</evidence>
<evidence type="ECO:0000256" key="9">
    <source>
        <dbReference type="ARBA" id="ARBA00019357"/>
    </source>
</evidence>
<dbReference type="RefSeq" id="WP_004998959.1">
    <property type="nucleotide sequence ID" value="NZ_CH672427.1"/>
</dbReference>
<evidence type="ECO:0000256" key="20">
    <source>
        <dbReference type="ARBA" id="ARBA00047808"/>
    </source>
</evidence>
<evidence type="ECO:0000259" key="25">
    <source>
        <dbReference type="Pfam" id="PF08245"/>
    </source>
</evidence>
<dbReference type="GO" id="GO:0004326">
    <property type="term" value="F:tetrahydrofolylpolyglutamate synthase activity"/>
    <property type="evidence" value="ECO:0007669"/>
    <property type="project" value="UniProtKB-EC"/>
</dbReference>
<dbReference type="PIRSF" id="PIRSF001563">
    <property type="entry name" value="Folylpolyglu_synth"/>
    <property type="match status" value="1"/>
</dbReference>
<evidence type="ECO:0000256" key="10">
    <source>
        <dbReference type="ARBA" id="ARBA00022598"/>
    </source>
</evidence>
<evidence type="ECO:0000256" key="8">
    <source>
        <dbReference type="ARBA" id="ARBA00013025"/>
    </source>
</evidence>
<dbReference type="HOGENOM" id="CLU_015869_1_0_6"/>
<dbReference type="GO" id="GO:0046654">
    <property type="term" value="P:tetrahydrofolate biosynthetic process"/>
    <property type="evidence" value="ECO:0007669"/>
    <property type="project" value="UniProtKB-UniPathway"/>
</dbReference>
<name>A4BRV9_9GAMM</name>
<dbReference type="UniPathway" id="UPA00077">
    <property type="reaction ID" value="UER00157"/>
</dbReference>
<dbReference type="eggNOG" id="COG0285">
    <property type="taxonomic scope" value="Bacteria"/>
</dbReference>
<dbReference type="EC" id="6.3.2.17" evidence="8"/>
<dbReference type="GO" id="GO:0008841">
    <property type="term" value="F:dihydrofolate synthase activity"/>
    <property type="evidence" value="ECO:0007669"/>
    <property type="project" value="UniProtKB-EC"/>
</dbReference>
<keyword evidence="13 23" id="KW-0067">ATP-binding</keyword>
<keyword evidence="27" id="KW-1185">Reference proteome</keyword>
<dbReference type="Pfam" id="PF02875">
    <property type="entry name" value="Mur_ligase_C"/>
    <property type="match status" value="1"/>
</dbReference>
<dbReference type="STRING" id="314278.NB231_00969"/>
<protein>
    <recommendedName>
        <fullName evidence="9">Dihydrofolate synthase/folylpolyglutamate synthase</fullName>
        <ecNumber evidence="7">6.3.2.12</ecNumber>
        <ecNumber evidence="8">6.3.2.17</ecNumber>
    </recommendedName>
    <alternativeName>
        <fullName evidence="18">Folylpoly-gamma-glutamate synthetase-dihydrofolate synthetase</fullName>
    </alternativeName>
    <alternativeName>
        <fullName evidence="16">Folylpolyglutamate synthetase</fullName>
    </alternativeName>
    <alternativeName>
        <fullName evidence="17">Tetrahydrofolylpolyglutamate synthase</fullName>
    </alternativeName>
</protein>
<evidence type="ECO:0000256" key="3">
    <source>
        <dbReference type="ARBA" id="ARBA00004799"/>
    </source>
</evidence>
<evidence type="ECO:0000256" key="19">
    <source>
        <dbReference type="ARBA" id="ARBA00047493"/>
    </source>
</evidence>
<gene>
    <name evidence="26" type="ORF">NB231_00969</name>
</gene>
<evidence type="ECO:0000256" key="16">
    <source>
        <dbReference type="ARBA" id="ARBA00030048"/>
    </source>
</evidence>
<dbReference type="Gene3D" id="3.90.190.20">
    <property type="entry name" value="Mur ligase, C-terminal domain"/>
    <property type="match status" value="1"/>
</dbReference>
<dbReference type="EMBL" id="AAOF01000008">
    <property type="protein sequence ID" value="EAR21438.1"/>
    <property type="molecule type" value="Genomic_DNA"/>
</dbReference>
<evidence type="ECO:0000313" key="26">
    <source>
        <dbReference type="EMBL" id="EAR21438.1"/>
    </source>
</evidence>
<dbReference type="InterPro" id="IPR036615">
    <property type="entry name" value="Mur_ligase_C_dom_sf"/>
</dbReference>
<comment type="catalytic activity">
    <reaction evidence="19">
        <text>(6S)-5,6,7,8-tetrahydrofolyl-(gamma-L-Glu)(n) + L-glutamate + ATP = (6S)-5,6,7,8-tetrahydrofolyl-(gamma-L-Glu)(n+1) + ADP + phosphate + H(+)</text>
        <dbReference type="Rhea" id="RHEA:10580"/>
        <dbReference type="Rhea" id="RHEA-COMP:14738"/>
        <dbReference type="Rhea" id="RHEA-COMP:14740"/>
        <dbReference type="ChEBI" id="CHEBI:15378"/>
        <dbReference type="ChEBI" id="CHEBI:29985"/>
        <dbReference type="ChEBI" id="CHEBI:30616"/>
        <dbReference type="ChEBI" id="CHEBI:43474"/>
        <dbReference type="ChEBI" id="CHEBI:141005"/>
        <dbReference type="ChEBI" id="CHEBI:456216"/>
        <dbReference type="EC" id="6.3.2.17"/>
    </reaction>
</comment>
<evidence type="ECO:0000256" key="7">
    <source>
        <dbReference type="ARBA" id="ARBA00013023"/>
    </source>
</evidence>
<keyword evidence="11" id="KW-0479">Metal-binding</keyword>
<dbReference type="GO" id="GO:0046872">
    <property type="term" value="F:metal ion binding"/>
    <property type="evidence" value="ECO:0007669"/>
    <property type="project" value="UniProtKB-KW"/>
</dbReference>
<feature type="domain" description="Mur ligase central" evidence="25">
    <location>
        <begin position="47"/>
        <end position="185"/>
    </location>
</feature>
<evidence type="ECO:0000256" key="12">
    <source>
        <dbReference type="ARBA" id="ARBA00022741"/>
    </source>
</evidence>
<evidence type="ECO:0000256" key="23">
    <source>
        <dbReference type="PIRNR" id="PIRNR001563"/>
    </source>
</evidence>
<evidence type="ECO:0000256" key="22">
    <source>
        <dbReference type="ARBA" id="ARBA00049161"/>
    </source>
</evidence>
<evidence type="ECO:0000256" key="18">
    <source>
        <dbReference type="ARBA" id="ARBA00032510"/>
    </source>
</evidence>
<dbReference type="FunFam" id="3.40.1190.10:FF:000004">
    <property type="entry name" value="Dihydrofolate synthase/folylpolyglutamate synthase"/>
    <property type="match status" value="1"/>
</dbReference>
<evidence type="ECO:0000256" key="2">
    <source>
        <dbReference type="ARBA" id="ARBA00002714"/>
    </source>
</evidence>
<dbReference type="GO" id="GO:0005524">
    <property type="term" value="F:ATP binding"/>
    <property type="evidence" value="ECO:0007669"/>
    <property type="project" value="UniProtKB-KW"/>
</dbReference>
<comment type="similarity">
    <text evidence="5 23">Belongs to the folylpolyglutamate synthase family.</text>
</comment>
<comment type="subunit">
    <text evidence="6">Monomer.</text>
</comment>
<comment type="catalytic activity">
    <reaction evidence="20">
        <text>10-formyltetrahydrofolyl-(gamma-L-Glu)(n) + L-glutamate + ATP = 10-formyltetrahydrofolyl-(gamma-L-Glu)(n+1) + ADP + phosphate + H(+)</text>
        <dbReference type="Rhea" id="RHEA:51904"/>
        <dbReference type="Rhea" id="RHEA-COMP:13088"/>
        <dbReference type="Rhea" id="RHEA-COMP:14300"/>
        <dbReference type="ChEBI" id="CHEBI:15378"/>
        <dbReference type="ChEBI" id="CHEBI:29985"/>
        <dbReference type="ChEBI" id="CHEBI:30616"/>
        <dbReference type="ChEBI" id="CHEBI:43474"/>
        <dbReference type="ChEBI" id="CHEBI:134413"/>
        <dbReference type="ChEBI" id="CHEBI:456216"/>
        <dbReference type="EC" id="6.3.2.17"/>
    </reaction>
</comment>
<dbReference type="InterPro" id="IPR004101">
    <property type="entry name" value="Mur_ligase_C"/>
</dbReference>
<dbReference type="EC" id="6.3.2.12" evidence="7"/>
<reference evidence="26 27" key="1">
    <citation type="submission" date="2006-02" db="EMBL/GenBank/DDBJ databases">
        <authorList>
            <person name="Waterbury J."/>
            <person name="Ferriera S."/>
            <person name="Johnson J."/>
            <person name="Kravitz S."/>
            <person name="Halpern A."/>
            <person name="Remington K."/>
            <person name="Beeson K."/>
            <person name="Tran B."/>
            <person name="Rogers Y.-H."/>
            <person name="Friedman R."/>
            <person name="Venter J.C."/>
        </authorList>
    </citation>
    <scope>NUCLEOTIDE SEQUENCE [LARGE SCALE GENOMIC DNA]</scope>
    <source>
        <strain evidence="26 27">Nb-231</strain>
    </source>
</reference>
<keyword evidence="15" id="KW-0289">Folate biosynthesis</keyword>
<evidence type="ECO:0000256" key="4">
    <source>
        <dbReference type="ARBA" id="ARBA00005150"/>
    </source>
</evidence>
<feature type="domain" description="Mur ligase C-terminal" evidence="24">
    <location>
        <begin position="289"/>
        <end position="409"/>
    </location>
</feature>
<comment type="pathway">
    <text evidence="3">Cofactor biosynthesis; tetrahydrofolate biosynthesis; 7,8-dihydrofolate from 2-amino-4-hydroxy-6-hydroxymethyl-7,8-dihydropteridine diphosphate and 4-aminobenzoate: step 2/2.</text>
</comment>
<dbReference type="NCBIfam" id="NF008101">
    <property type="entry name" value="PRK10846.1"/>
    <property type="match status" value="1"/>
</dbReference>
<dbReference type="OrthoDB" id="9809356at2"/>
<keyword evidence="10 23" id="KW-0436">Ligase</keyword>
<keyword evidence="12 23" id="KW-0547">Nucleotide-binding</keyword>
<dbReference type="Gene3D" id="3.40.1190.10">
    <property type="entry name" value="Mur-like, catalytic domain"/>
    <property type="match status" value="1"/>
</dbReference>
<sequence>MRCSSLRDWLRWQEGLHPRTIELGLERVAAVAKRLGVDRSGARVITVGGTNGKGSTVAYLEAMLRALGYHPGVYSSPHVQRYNERIRIDGREATDEAIVAAFEAVDEARSDTPLTYFEFGTLAALHLFQLTQCDVWLLEVGMGGRLDAVNILAADVAVLTNVELDHTDWLGHDRDSIGREKAGIMRPGRPVIFGSVAMPCTVTAHARCLGSDARRLGRDFDYGSPVGVPHWWWRGRSVHLSELPLPGLSGCHQLANAAAALAALEAFGEPAARLADAARRALPRVYLPGRAQWLAGPPDWLLDVAHNAAAAARLPALLRARSGSGRVRCIFGLLRRKDLAGVVAPLLPLVDQWYLLQLADGEALAAAHVAAHLRANEARIAAIGPAHELVSRVCGEAETVDCIVAFGSFRVVAEILHELRLSDPLR</sequence>
<comment type="catalytic activity">
    <reaction evidence="22">
        <text>7,8-dihydropteroate + L-glutamate + ATP = 7,8-dihydrofolate + ADP + phosphate + H(+)</text>
        <dbReference type="Rhea" id="RHEA:23584"/>
        <dbReference type="ChEBI" id="CHEBI:15378"/>
        <dbReference type="ChEBI" id="CHEBI:17839"/>
        <dbReference type="ChEBI" id="CHEBI:29985"/>
        <dbReference type="ChEBI" id="CHEBI:30616"/>
        <dbReference type="ChEBI" id="CHEBI:43474"/>
        <dbReference type="ChEBI" id="CHEBI:57451"/>
        <dbReference type="ChEBI" id="CHEBI:456216"/>
        <dbReference type="EC" id="6.3.2.12"/>
    </reaction>
</comment>
<dbReference type="SUPFAM" id="SSF53623">
    <property type="entry name" value="MurD-like peptide ligases, catalytic domain"/>
    <property type="match status" value="1"/>
</dbReference>
<dbReference type="PANTHER" id="PTHR11136:SF0">
    <property type="entry name" value="DIHYDROFOLATE SYNTHETASE-RELATED"/>
    <property type="match status" value="1"/>
</dbReference>
<accession>A4BRV9</accession>
<comment type="pathway">
    <text evidence="4">Cofactor biosynthesis; tetrahydrofolylpolyglutamate biosynthesis.</text>
</comment>
<comment type="function">
    <text evidence="2">Functions in two distinct reactions of the de novo folate biosynthetic pathway. Catalyzes the addition of a glutamate residue to dihydropteroate (7,8-dihydropteroate or H2Pte) to form dihydrofolate (7,8-dihydrofolate monoglutamate or H2Pte-Glu). Also catalyzes successive additions of L-glutamate to tetrahydrofolate or 10-formyltetrahydrofolate or 5,10-methylenetetrahydrofolate, leading to folylpolyglutamate derivatives.</text>
</comment>
<organism evidence="26 27">
    <name type="scientific">Nitrococcus mobilis Nb-231</name>
    <dbReference type="NCBI Taxonomy" id="314278"/>
    <lineage>
        <taxon>Bacteria</taxon>
        <taxon>Pseudomonadati</taxon>
        <taxon>Pseudomonadota</taxon>
        <taxon>Gammaproteobacteria</taxon>
        <taxon>Chromatiales</taxon>
        <taxon>Ectothiorhodospiraceae</taxon>
        <taxon>Nitrococcus</taxon>
    </lineage>
</organism>
<dbReference type="InterPro" id="IPR036565">
    <property type="entry name" value="Mur-like_cat_sf"/>
</dbReference>
<evidence type="ECO:0000256" key="6">
    <source>
        <dbReference type="ARBA" id="ARBA00011245"/>
    </source>
</evidence>
<comment type="catalytic activity">
    <reaction evidence="21">
        <text>(6R)-5,10-methylenetetrahydrofolyl-(gamma-L-Glu)(n) + L-glutamate + ATP = (6R)-5,10-methylenetetrahydrofolyl-(gamma-L-Glu)(n+1) + ADP + phosphate + H(+)</text>
        <dbReference type="Rhea" id="RHEA:51912"/>
        <dbReference type="Rhea" id="RHEA-COMP:13257"/>
        <dbReference type="Rhea" id="RHEA-COMP:13258"/>
        <dbReference type="ChEBI" id="CHEBI:15378"/>
        <dbReference type="ChEBI" id="CHEBI:29985"/>
        <dbReference type="ChEBI" id="CHEBI:30616"/>
        <dbReference type="ChEBI" id="CHEBI:43474"/>
        <dbReference type="ChEBI" id="CHEBI:136572"/>
        <dbReference type="ChEBI" id="CHEBI:456216"/>
        <dbReference type="EC" id="6.3.2.17"/>
    </reaction>
</comment>
<dbReference type="InterPro" id="IPR001645">
    <property type="entry name" value="Folylpolyglutamate_synth"/>
</dbReference>
<evidence type="ECO:0000313" key="27">
    <source>
        <dbReference type="Proteomes" id="UP000003374"/>
    </source>
</evidence>
<proteinExistence type="inferred from homology"/>